<evidence type="ECO:0000256" key="3">
    <source>
        <dbReference type="ARBA" id="ARBA00023125"/>
    </source>
</evidence>
<feature type="compositionally biased region" description="Polar residues" evidence="7">
    <location>
        <begin position="654"/>
        <end position="665"/>
    </location>
</feature>
<feature type="region of interest" description="Disordered" evidence="7">
    <location>
        <begin position="465"/>
        <end position="486"/>
    </location>
</feature>
<feature type="compositionally biased region" description="Polar residues" evidence="7">
    <location>
        <begin position="822"/>
        <end position="833"/>
    </location>
</feature>
<evidence type="ECO:0000256" key="7">
    <source>
        <dbReference type="SAM" id="MobiDB-lite"/>
    </source>
</evidence>
<feature type="compositionally biased region" description="Polar residues" evidence="7">
    <location>
        <begin position="882"/>
        <end position="903"/>
    </location>
</feature>
<keyword evidence="4" id="KW-0804">Transcription</keyword>
<evidence type="ECO:0000256" key="5">
    <source>
        <dbReference type="ARBA" id="ARBA00023242"/>
    </source>
</evidence>
<dbReference type="Pfam" id="PF00907">
    <property type="entry name" value="T-box"/>
    <property type="match status" value="1"/>
</dbReference>
<organism evidence="9">
    <name type="scientific">Sarcoptes scabiei</name>
    <name type="common">Itch mite</name>
    <name type="synonym">Acarus scabiei</name>
    <dbReference type="NCBI Taxonomy" id="52283"/>
    <lineage>
        <taxon>Eukaryota</taxon>
        <taxon>Metazoa</taxon>
        <taxon>Ecdysozoa</taxon>
        <taxon>Arthropoda</taxon>
        <taxon>Chelicerata</taxon>
        <taxon>Arachnida</taxon>
        <taxon>Acari</taxon>
        <taxon>Acariformes</taxon>
        <taxon>Sarcoptiformes</taxon>
        <taxon>Astigmata</taxon>
        <taxon>Psoroptidia</taxon>
        <taxon>Sarcoptoidea</taxon>
        <taxon>Sarcoptidae</taxon>
        <taxon>Sarcoptinae</taxon>
        <taxon>Sarcoptes</taxon>
    </lineage>
</organism>
<feature type="compositionally biased region" description="Basic and acidic residues" evidence="7">
    <location>
        <begin position="862"/>
        <end position="872"/>
    </location>
</feature>
<dbReference type="GO" id="GO:0000785">
    <property type="term" value="C:chromatin"/>
    <property type="evidence" value="ECO:0007669"/>
    <property type="project" value="TreeGrafter"/>
</dbReference>
<comment type="caution">
    <text evidence="6">Lacks conserved residue(s) required for the propagation of feature annotation.</text>
</comment>
<keyword evidence="11" id="KW-1185">Reference proteome</keyword>
<feature type="domain" description="T-box" evidence="8">
    <location>
        <begin position="1"/>
        <end position="154"/>
    </location>
</feature>
<protein>
    <submittedName>
        <fullName evidence="9">T-box transcription factor</fullName>
    </submittedName>
</protein>
<dbReference type="SMART" id="SM00425">
    <property type="entry name" value="TBOX"/>
    <property type="match status" value="1"/>
</dbReference>
<comment type="subcellular location">
    <subcellularLocation>
        <location evidence="1 6">Nucleus</location>
    </subcellularLocation>
</comment>
<feature type="compositionally biased region" description="Polar residues" evidence="7">
    <location>
        <begin position="731"/>
        <end position="759"/>
    </location>
</feature>
<feature type="compositionally biased region" description="Polar residues" evidence="7">
    <location>
        <begin position="773"/>
        <end position="783"/>
    </location>
</feature>
<dbReference type="InterPro" id="IPR018186">
    <property type="entry name" value="TF_T-box_CS"/>
</dbReference>
<evidence type="ECO:0000256" key="2">
    <source>
        <dbReference type="ARBA" id="ARBA00023015"/>
    </source>
</evidence>
<reference evidence="9" key="2">
    <citation type="submission" date="2020-01" db="EMBL/GenBank/DDBJ databases">
        <authorList>
            <person name="Korhonen P.K.K."/>
            <person name="Guangxu M.G."/>
            <person name="Wang T.W."/>
            <person name="Stroehlein A.J.S."/>
            <person name="Young N.D."/>
            <person name="Ang C.-S.A."/>
            <person name="Fernando D.W.F."/>
            <person name="Lu H.L."/>
            <person name="Taylor S.T."/>
            <person name="Ehtesham M.E.M."/>
            <person name="Najaraj S.H.N."/>
            <person name="Harsha G.H.G."/>
            <person name="Madugundu A.M."/>
            <person name="Renuse S.R."/>
            <person name="Holt D.H."/>
            <person name="Pandey A.P."/>
            <person name="Papenfuss A.P."/>
            <person name="Gasser R.B.G."/>
            <person name="Fischer K.F."/>
        </authorList>
    </citation>
    <scope>NUCLEOTIDE SEQUENCE</scope>
    <source>
        <strain evidence="9">SSS_KF_BRIS2020</strain>
    </source>
</reference>
<dbReference type="Proteomes" id="UP000070412">
    <property type="component" value="Unassembled WGS sequence"/>
</dbReference>
<dbReference type="PRINTS" id="PR00937">
    <property type="entry name" value="TBOX"/>
</dbReference>
<dbReference type="PROSITE" id="PS50252">
    <property type="entry name" value="TBOX_3"/>
    <property type="match status" value="1"/>
</dbReference>
<feature type="compositionally biased region" description="Low complexity" evidence="7">
    <location>
        <begin position="635"/>
        <end position="653"/>
    </location>
</feature>
<evidence type="ECO:0000313" key="9">
    <source>
        <dbReference type="EMBL" id="KAF7488860.1"/>
    </source>
</evidence>
<feature type="region of interest" description="Disordered" evidence="7">
    <location>
        <begin position="284"/>
        <end position="320"/>
    </location>
</feature>
<dbReference type="EMBL" id="WVUK01000065">
    <property type="protein sequence ID" value="KAF7488860.1"/>
    <property type="molecule type" value="Genomic_DNA"/>
</dbReference>
<feature type="region of interest" description="Disordered" evidence="7">
    <location>
        <begin position="242"/>
        <end position="270"/>
    </location>
</feature>
<dbReference type="OrthoDB" id="7442607at2759"/>
<dbReference type="SUPFAM" id="SSF49417">
    <property type="entry name" value="p53-like transcription factors"/>
    <property type="match status" value="1"/>
</dbReference>
<evidence type="ECO:0000256" key="1">
    <source>
        <dbReference type="ARBA" id="ARBA00004123"/>
    </source>
</evidence>
<keyword evidence="3 6" id="KW-0238">DNA-binding</keyword>
<dbReference type="AlphaFoldDB" id="A0A834R226"/>
<dbReference type="InterPro" id="IPR046360">
    <property type="entry name" value="T-box_DNA-bd"/>
</dbReference>
<feature type="compositionally biased region" description="Low complexity" evidence="7">
    <location>
        <begin position="298"/>
        <end position="320"/>
    </location>
</feature>
<dbReference type="InterPro" id="IPR036960">
    <property type="entry name" value="T-box_sf"/>
</dbReference>
<feature type="region of interest" description="Disordered" evidence="7">
    <location>
        <begin position="731"/>
        <end position="903"/>
    </location>
</feature>
<gene>
    <name evidence="9" type="ORF">SSS_6541</name>
</gene>
<feature type="region of interest" description="Disordered" evidence="7">
    <location>
        <begin position="151"/>
        <end position="210"/>
    </location>
</feature>
<feature type="compositionally biased region" description="Low complexity" evidence="7">
    <location>
        <begin position="843"/>
        <end position="861"/>
    </location>
</feature>
<dbReference type="InterPro" id="IPR001699">
    <property type="entry name" value="TF_T-box"/>
</dbReference>
<dbReference type="FunFam" id="2.60.40.820:FF:000012">
    <property type="entry name" value="T-box transcription factor TBX2"/>
    <property type="match status" value="1"/>
</dbReference>
<dbReference type="GO" id="GO:0001708">
    <property type="term" value="P:cell fate specification"/>
    <property type="evidence" value="ECO:0007669"/>
    <property type="project" value="TreeGrafter"/>
</dbReference>
<name>A0A834R226_SARSC</name>
<dbReference type="GO" id="GO:0000978">
    <property type="term" value="F:RNA polymerase II cis-regulatory region sequence-specific DNA binding"/>
    <property type="evidence" value="ECO:0007669"/>
    <property type="project" value="InterPro"/>
</dbReference>
<sequence length="903" mass="97481">MFPSFRIRVSGLDKKAKYIMLMDIVAADDCRYKFHNSRWVMAGKADPEMPKRMYIHPDSPSTGEQWMQKVVSFHKLKLTNNIADKHGFTILNSMHKYQPRFHLVRANDLLKLPYSTFRTYVFKETEFIAVTAYQNEKITRLKIDNNPFAKGFRETGAGKREKKNSLIGGLSSNSISGGGGNSNISSSGMGHHGLNHSPSNYGHHHHHHHHLASIAAINHHHNSNRHDEKNYKGLTSSLDKYKSCSNSSPYAGSDGGGHETLIDPSSDDEDERVDIMDEVDVDDDADFLSKPNGHSISDHSSFNNTNTSHHNNINSSSNNNGLKDFRQKLFEFDPLSSKTSALISGSAGSKNDPKSKTDSFHPTASNSMLDTHKLSEENSQHRPAFSGTGFGGPILNPDFNQLASSLYAGETISFQLLMAFHHYSLASWANSSLLPSHQSLSSLPLPVPTTAGSVSNVCTNSVGTTSTTSSTLSSTPSSSSSTTPTISNSMASLATNQISNNFVNQSTPSATVPPFSFGLSPFGNISAFDGFARMPPTTTGATTVPPINPVNFENFDLKNFDPRAMLNAYFGAFSVGNGSLGLDSSSALFSNSNNPNNLPNLFNSRMNTTLTSSSVSSTSTLSITTKPSNNCGAASNTSIQNNDSTSSSVSNHSPIMSTQSGISSSKLKDSKFSPLNLLTLNEQLEQDRDLLQLHETLNQRFKNNNLLATNPNFFNNRFFPYGFRPFSYNASVGQQPSTSPTLNSMNSINSSGNKLSSPVLSDAEFVSDKKSPLNCSTTSSNCPSPARSSYSGIGGGRSVGTRSATSTPDSIGGNGRNGNNNLRSSSPQPSPKSMRSLEDRSPKSCSVKNNSNSNQSKQSKSSIKESLQELKHMQLMVEGLDGSTNTNSQRNCATSNGQSIAAS</sequence>
<dbReference type="PROSITE" id="PS01264">
    <property type="entry name" value="TBOX_2"/>
    <property type="match status" value="1"/>
</dbReference>
<evidence type="ECO:0000313" key="11">
    <source>
        <dbReference type="Proteomes" id="UP000070412"/>
    </source>
</evidence>
<dbReference type="GO" id="GO:0045893">
    <property type="term" value="P:positive regulation of DNA-templated transcription"/>
    <property type="evidence" value="ECO:0007669"/>
    <property type="project" value="InterPro"/>
</dbReference>
<dbReference type="InterPro" id="IPR008967">
    <property type="entry name" value="p53-like_TF_DNA-bd_sf"/>
</dbReference>
<dbReference type="PANTHER" id="PTHR11267">
    <property type="entry name" value="T-BOX PROTEIN-RELATED"/>
    <property type="match status" value="1"/>
</dbReference>
<dbReference type="CDD" id="cd20188">
    <property type="entry name" value="T-box_TBX2_3-like"/>
    <property type="match status" value="1"/>
</dbReference>
<dbReference type="Gene3D" id="2.60.40.820">
    <property type="entry name" value="Transcription factor, T-box"/>
    <property type="match status" value="1"/>
</dbReference>
<dbReference type="InterPro" id="IPR002070">
    <property type="entry name" value="TF_Brachyury"/>
</dbReference>
<dbReference type="EnsemblMetazoa" id="SSS_6541s_mrna">
    <property type="protein sequence ID" value="KAF7488860.1"/>
    <property type="gene ID" value="SSS_6541"/>
</dbReference>
<evidence type="ECO:0000259" key="8">
    <source>
        <dbReference type="PROSITE" id="PS50252"/>
    </source>
</evidence>
<proteinExistence type="predicted"/>
<evidence type="ECO:0000256" key="4">
    <source>
        <dbReference type="ARBA" id="ARBA00023163"/>
    </source>
</evidence>
<keyword evidence="5 6" id="KW-0539">Nucleus</keyword>
<keyword evidence="2" id="KW-0805">Transcription regulation</keyword>
<dbReference type="GO" id="GO:0000981">
    <property type="term" value="F:DNA-binding transcription factor activity, RNA polymerase II-specific"/>
    <property type="evidence" value="ECO:0007669"/>
    <property type="project" value="TreeGrafter"/>
</dbReference>
<evidence type="ECO:0000256" key="6">
    <source>
        <dbReference type="PROSITE-ProRule" id="PRU00201"/>
    </source>
</evidence>
<reference evidence="10" key="3">
    <citation type="submission" date="2022-06" db="UniProtKB">
        <authorList>
            <consortium name="EnsemblMetazoa"/>
        </authorList>
    </citation>
    <scope>IDENTIFICATION</scope>
</reference>
<feature type="compositionally biased region" description="Low complexity" evidence="7">
    <location>
        <begin position="613"/>
        <end position="625"/>
    </location>
</feature>
<feature type="compositionally biased region" description="Low complexity" evidence="7">
    <location>
        <begin position="165"/>
        <end position="175"/>
    </location>
</feature>
<evidence type="ECO:0000313" key="10">
    <source>
        <dbReference type="EnsemblMetazoa" id="KAF7488860.1"/>
    </source>
</evidence>
<reference evidence="11" key="1">
    <citation type="journal article" date="2020" name="PLoS Negl. Trop. Dis.">
        <title>High-quality nuclear genome for Sarcoptes scabiei-A critical resource for a neglected parasite.</title>
        <authorList>
            <person name="Korhonen P.K."/>
            <person name="Gasser R.B."/>
            <person name="Ma G."/>
            <person name="Wang T."/>
            <person name="Stroehlein A.J."/>
            <person name="Young N.D."/>
            <person name="Ang C.S."/>
            <person name="Fernando D.D."/>
            <person name="Lu H.C."/>
            <person name="Taylor S."/>
            <person name="Reynolds S.L."/>
            <person name="Mofiz E."/>
            <person name="Najaraj S.H."/>
            <person name="Gowda H."/>
            <person name="Madugundu A."/>
            <person name="Renuse S."/>
            <person name="Holt D."/>
            <person name="Pandey A."/>
            <person name="Papenfuss A.T."/>
            <person name="Fischer K."/>
        </authorList>
    </citation>
    <scope>NUCLEOTIDE SEQUENCE [LARGE SCALE GENOMIC DNA]</scope>
</reference>
<dbReference type="PANTHER" id="PTHR11267:SF181">
    <property type="entry name" value="OPTOMOTOR-BLIND PROTEIN"/>
    <property type="match status" value="1"/>
</dbReference>
<dbReference type="GO" id="GO:0005634">
    <property type="term" value="C:nucleus"/>
    <property type="evidence" value="ECO:0007669"/>
    <property type="project" value="UniProtKB-SubCell"/>
</dbReference>
<feature type="region of interest" description="Disordered" evidence="7">
    <location>
        <begin position="341"/>
        <end position="367"/>
    </location>
</feature>
<feature type="region of interest" description="Disordered" evidence="7">
    <location>
        <begin position="613"/>
        <end position="668"/>
    </location>
</feature>
<dbReference type="PRINTS" id="PR00938">
    <property type="entry name" value="BRACHYURY"/>
</dbReference>
<accession>A0A834R226</accession>